<reference evidence="8 9" key="1">
    <citation type="journal article" date="2011" name="PLoS Genet.">
        <title>Sequence conservation and functional constraint on intergenic spacers in reduced genomes of the obligate symbiont buchnera.</title>
        <authorList>
            <person name="Degnan P.H."/>
            <person name="Ochman H."/>
            <person name="Moran N.A."/>
        </authorList>
    </citation>
    <scope>NUCLEOTIDE SEQUENCE [LARGE SCALE GENOMIC DNA]</scope>
    <source>
        <strain evidence="8 9">Ua</strain>
    </source>
</reference>
<dbReference type="GO" id="GO:0002181">
    <property type="term" value="P:cytoplasmic translation"/>
    <property type="evidence" value="ECO:0007669"/>
    <property type="project" value="TreeGrafter"/>
</dbReference>
<dbReference type="HAMAP" id="MF_01365_B">
    <property type="entry name" value="Ribosomal_uL6_B"/>
    <property type="match status" value="1"/>
</dbReference>
<dbReference type="InterPro" id="IPR019906">
    <property type="entry name" value="Ribosomal_uL6_bac-type"/>
</dbReference>
<evidence type="ECO:0000256" key="5">
    <source>
        <dbReference type="RuleBase" id="RU003869"/>
    </source>
</evidence>
<dbReference type="InterPro" id="IPR020040">
    <property type="entry name" value="Ribosomal_uL6_a/b-dom"/>
</dbReference>
<dbReference type="NCBIfam" id="TIGR03654">
    <property type="entry name" value="L6_bact"/>
    <property type="match status" value="1"/>
</dbReference>
<accession>G2LPZ1</accession>
<dbReference type="PIRSF" id="PIRSF002162">
    <property type="entry name" value="Ribosomal_L6"/>
    <property type="match status" value="1"/>
</dbReference>
<keyword evidence="2 4" id="KW-0689">Ribosomal protein</keyword>
<dbReference type="RefSeq" id="WP_014500181.1">
    <property type="nucleotide sequence ID" value="NC_017259.1"/>
</dbReference>
<comment type="subunit">
    <text evidence="4">Part of the 50S ribosomal subunit.</text>
</comment>
<dbReference type="PRINTS" id="PR00059">
    <property type="entry name" value="RIBOSOMALL6"/>
</dbReference>
<evidence type="ECO:0000256" key="1">
    <source>
        <dbReference type="ARBA" id="ARBA00009356"/>
    </source>
</evidence>
<dbReference type="PATRIC" id="fig|1005057.4.peg.462"/>
<dbReference type="PANTHER" id="PTHR11655:SF14">
    <property type="entry name" value="LARGE RIBOSOMAL SUBUNIT PROTEIN UL6M"/>
    <property type="match status" value="1"/>
</dbReference>
<dbReference type="Pfam" id="PF00347">
    <property type="entry name" value="Ribosomal_L6"/>
    <property type="match status" value="2"/>
</dbReference>
<dbReference type="Gene3D" id="3.90.930.12">
    <property type="entry name" value="Ribosomal protein L6, alpha-beta domain"/>
    <property type="match status" value="2"/>
</dbReference>
<dbReference type="eggNOG" id="COG0097">
    <property type="taxonomic scope" value="Bacteria"/>
</dbReference>
<name>G2LPZ1_BUCUM</name>
<dbReference type="InterPro" id="IPR036789">
    <property type="entry name" value="Ribosomal_uL6-like_a/b-dom_sf"/>
</dbReference>
<dbReference type="SUPFAM" id="SSF56053">
    <property type="entry name" value="Ribosomal protein L6"/>
    <property type="match status" value="2"/>
</dbReference>
<dbReference type="GO" id="GO:0003735">
    <property type="term" value="F:structural constituent of ribosome"/>
    <property type="evidence" value="ECO:0007669"/>
    <property type="project" value="UniProtKB-UniRule"/>
</dbReference>
<feature type="domain" description="Large ribosomal subunit protein uL6 alpha-beta" evidence="7">
    <location>
        <begin position="91"/>
        <end position="165"/>
    </location>
</feature>
<dbReference type="HOGENOM" id="CLU_065464_1_2_6"/>
<comment type="function">
    <text evidence="4 6">This protein binds to the 23S rRNA, and is important in its secondary structure. It is located near the subunit interface in the base of the L7/L12 stalk, and near the tRNA binding site of the peptidyltransferase center.</text>
</comment>
<keyword evidence="4 6" id="KW-0694">RNA-binding</keyword>
<organism evidence="8 9">
    <name type="scientific">Buchnera aphidicola str. Ua</name>
    <name type="common">Uroleucon ambrosiae</name>
    <dbReference type="NCBI Taxonomy" id="1005057"/>
    <lineage>
        <taxon>Bacteria</taxon>
        <taxon>Pseudomonadati</taxon>
        <taxon>Pseudomonadota</taxon>
        <taxon>Gammaproteobacteria</taxon>
        <taxon>Enterobacterales</taxon>
        <taxon>Erwiniaceae</taxon>
        <taxon>Buchnera</taxon>
    </lineage>
</organism>
<dbReference type="PANTHER" id="PTHR11655">
    <property type="entry name" value="60S/50S RIBOSOMAL PROTEIN L6/L9"/>
    <property type="match status" value="1"/>
</dbReference>
<evidence type="ECO:0000313" key="9">
    <source>
        <dbReference type="Proteomes" id="UP000006139"/>
    </source>
</evidence>
<dbReference type="FunFam" id="3.90.930.12:FF:000001">
    <property type="entry name" value="50S ribosomal protein L6"/>
    <property type="match status" value="1"/>
</dbReference>
<dbReference type="PROSITE" id="PS00525">
    <property type="entry name" value="RIBOSOMAL_L6_1"/>
    <property type="match status" value="1"/>
</dbReference>
<dbReference type="GO" id="GO:0022625">
    <property type="term" value="C:cytosolic large ribosomal subunit"/>
    <property type="evidence" value="ECO:0007669"/>
    <property type="project" value="UniProtKB-UniRule"/>
</dbReference>
<evidence type="ECO:0000256" key="3">
    <source>
        <dbReference type="ARBA" id="ARBA00023274"/>
    </source>
</evidence>
<dbReference type="InterPro" id="IPR002358">
    <property type="entry name" value="Ribosomal_uL6_CS"/>
</dbReference>
<dbReference type="Proteomes" id="UP000006139">
    <property type="component" value="Chromosome"/>
</dbReference>
<dbReference type="InterPro" id="IPR000702">
    <property type="entry name" value="Ribosomal_uL6-like"/>
</dbReference>
<dbReference type="KEGG" id="buh:BUAMB_484"/>
<gene>
    <name evidence="4 8" type="primary">rplF</name>
    <name evidence="8" type="ORF">BUAMB_484</name>
</gene>
<keyword evidence="4 6" id="KW-0699">rRNA-binding</keyword>
<evidence type="ECO:0000256" key="2">
    <source>
        <dbReference type="ARBA" id="ARBA00022980"/>
    </source>
</evidence>
<evidence type="ECO:0000256" key="6">
    <source>
        <dbReference type="RuleBase" id="RU003870"/>
    </source>
</evidence>
<dbReference type="STRING" id="1005057.BUAMB_484"/>
<keyword evidence="3 4" id="KW-0687">Ribonucleoprotein</keyword>
<evidence type="ECO:0000313" key="8">
    <source>
        <dbReference type="EMBL" id="AEO08278.1"/>
    </source>
</evidence>
<dbReference type="GO" id="GO:0019843">
    <property type="term" value="F:rRNA binding"/>
    <property type="evidence" value="ECO:0007669"/>
    <property type="project" value="UniProtKB-UniRule"/>
</dbReference>
<evidence type="ECO:0000259" key="7">
    <source>
        <dbReference type="Pfam" id="PF00347"/>
    </source>
</evidence>
<dbReference type="AlphaFoldDB" id="G2LPZ1"/>
<sequence length="178" mass="19793">MSRIAKCPIIIPSDINVQLYSQSISVQGKYGNLSRIINKSVKIEYVNNTILFSPRLGFSDGWAQAGTARALVNSMVIGVSKQFIKKLQLSGVGYRVSVIKGNKINMSLGYSHTITYYIPKGIDIENPSPTEIIIRGIDKQLVGQTAANLRSYRIPEPYKGKGIRYSDEVVRIKEAKKK</sequence>
<feature type="domain" description="Large ribosomal subunit protein uL6 alpha-beta" evidence="7">
    <location>
        <begin position="11"/>
        <end position="81"/>
    </location>
</feature>
<proteinExistence type="inferred from homology"/>
<dbReference type="EMBL" id="CP002648">
    <property type="protein sequence ID" value="AEO08278.1"/>
    <property type="molecule type" value="Genomic_DNA"/>
</dbReference>
<dbReference type="OrthoDB" id="9805007at2"/>
<comment type="similarity">
    <text evidence="1 4 5">Belongs to the universal ribosomal protein uL6 family.</text>
</comment>
<evidence type="ECO:0000256" key="4">
    <source>
        <dbReference type="HAMAP-Rule" id="MF_01365"/>
    </source>
</evidence>
<protein>
    <recommendedName>
        <fullName evidence="4">Large ribosomal subunit protein uL6</fullName>
    </recommendedName>
</protein>